<dbReference type="Pfam" id="PF01979">
    <property type="entry name" value="Amidohydro_1"/>
    <property type="match status" value="1"/>
</dbReference>
<dbReference type="AlphaFoldDB" id="A0A060S619"/>
<feature type="region of interest" description="Disordered" evidence="2">
    <location>
        <begin position="1"/>
        <end position="34"/>
    </location>
</feature>
<reference evidence="4" key="1">
    <citation type="submission" date="2014-01" db="EMBL/GenBank/DDBJ databases">
        <title>The genome of the white-rot fungus Pycnoporus cinnabarinus: a basidiomycete model with a versatile arsenal for lignocellulosic biomass breakdown.</title>
        <authorList>
            <person name="Levasseur A."/>
            <person name="Lomascolo A."/>
            <person name="Ruiz-Duenas F.J."/>
            <person name="Uzan E."/>
            <person name="Piumi F."/>
            <person name="Kues U."/>
            <person name="Ram A.F.J."/>
            <person name="Murat C."/>
            <person name="Haon M."/>
            <person name="Benoit I."/>
            <person name="Arfi Y."/>
            <person name="Chevret D."/>
            <person name="Drula E."/>
            <person name="Kwon M.J."/>
            <person name="Gouret P."/>
            <person name="Lesage-Meessen L."/>
            <person name="Lombard V."/>
            <person name="Mariette J."/>
            <person name="Noirot C."/>
            <person name="Park J."/>
            <person name="Patyshakuliyeva A."/>
            <person name="Wieneger R.A.B."/>
            <person name="Wosten H.A.B."/>
            <person name="Martin F."/>
            <person name="Coutinho P.M."/>
            <person name="de Vries R."/>
            <person name="Martinez A.T."/>
            <person name="Klopp C."/>
            <person name="Pontarotti P."/>
            <person name="Henrissat B."/>
            <person name="Record E."/>
        </authorList>
    </citation>
    <scope>NUCLEOTIDE SEQUENCE [LARGE SCALE GENOMIC DNA]</scope>
    <source>
        <strain evidence="4">BRFM137</strain>
    </source>
</reference>
<dbReference type="OrthoDB" id="10258955at2759"/>
<accession>A0A060S619</accession>
<sequence length="1008" mass="109944">MNAKPPHDISTLDWRPWQRRPRTTATKPDAPDASQDHLQRVGTVFVCIMLTVLTFYNVCKPLNSISSRHHQRTELVEPAAHAIIRRCANIRAVFGPPTSSHDRDSSDRFELGTRPTLIKNATLWTGARNGTEVVYGDIFLDKGLIRRIGDIPDILYTEKDTYVVDAHGAWVTPGLIDLHTNLGLMSAPITAGALDYSSSHGPISPWLRTIDGFNTHDVAFRLAVAGGVTSAQIVPGSGNVIGGQAFMVKLRKTSERTPSSMLIEPPYVLNDSIPDSNLPFRWRYLLQACGESVRAYGNRMDTVWALRSAYTEARQLYDAQNAFCTAAEAGSWMNISRQSFPEDLRWEALVDVLRGRVKVSVQCSEAVDLDAMVRLSEEFKFPIAALLDAHEAYIMPEALKRSYGDIPVIVLSTNGARAKRETYRGSEFSPRILADHGFLIAMKSDQPQHDSRRLLFEAQQAHYFGLPPHLALSSVTSVPAGAAGLLHRIGVLREGADADVVIWDSHPLQLGATPRKVFIDGILQVGNDTDHIVIGPGKTAPGWRQPPKVPNFDAERKATFNSEGLPPLESNKTIGGRVLFRNVQEVFLRQSSQSVGVATHLEGNVGVTHVVVDRGRVTCVGPACEGEGRNAEAVMDLQGGALAPGMMTFGSSLGIEEIESEPSTGDGPQFDPLRANVPDIVGDAGGLMRVDDTLLFGTRNALLAHRAGVTYATTSFVKSPLFLRDKIMGGLSTTFRTGAPHALERTAIIKQVTALHVSVERAPPSSYVPQTASLSAQIATLRHLLLGGEDPRTQTGEWFKKAAEGTIPLVVEVSSADIMATLIRLKSEVEEKRGTYMRMVFSRATEAHLLADEIAHAGIGVIMTPPRQFPWSWADRRMYVSHSLISCAALTAHTFMPMLSLAGPPLTNGTALSKLLSHGVTVGLGTWDAGHVRATRFDIGWAVLESNNWINKRQAYELVSTNFEKLLDLEGWIGDFGDLVAYEGGSALDFTSKPVAIVSPARELVEIL</sequence>
<comment type="caution">
    <text evidence="4">The sequence shown here is derived from an EMBL/GenBank/DDBJ whole genome shotgun (WGS) entry which is preliminary data.</text>
</comment>
<dbReference type="SUPFAM" id="SSF51556">
    <property type="entry name" value="Metallo-dependent hydrolases"/>
    <property type="match status" value="1"/>
</dbReference>
<organism evidence="4 5">
    <name type="scientific">Pycnoporus cinnabarinus</name>
    <name type="common">Cinnabar-red polypore</name>
    <name type="synonym">Trametes cinnabarina</name>
    <dbReference type="NCBI Taxonomy" id="5643"/>
    <lineage>
        <taxon>Eukaryota</taxon>
        <taxon>Fungi</taxon>
        <taxon>Dikarya</taxon>
        <taxon>Basidiomycota</taxon>
        <taxon>Agaricomycotina</taxon>
        <taxon>Agaricomycetes</taxon>
        <taxon>Polyporales</taxon>
        <taxon>Polyporaceae</taxon>
        <taxon>Trametes</taxon>
    </lineage>
</organism>
<name>A0A060S619_PYCCI</name>
<dbReference type="Gene3D" id="3.20.20.140">
    <property type="entry name" value="Metal-dependent hydrolases"/>
    <property type="match status" value="2"/>
</dbReference>
<dbReference type="PANTHER" id="PTHR11113">
    <property type="entry name" value="N-ACETYLGLUCOSAMINE-6-PHOSPHATE DEACETYLASE"/>
    <property type="match status" value="1"/>
</dbReference>
<evidence type="ECO:0000313" key="4">
    <source>
        <dbReference type="EMBL" id="CDO69917.1"/>
    </source>
</evidence>
<proteinExistence type="predicted"/>
<dbReference type="OMA" id="WAFCIAT"/>
<feature type="domain" description="Amidohydrolase-related" evidence="3">
    <location>
        <begin position="437"/>
        <end position="521"/>
    </location>
</feature>
<dbReference type="EMBL" id="CCBP010000058">
    <property type="protein sequence ID" value="CDO69917.1"/>
    <property type="molecule type" value="Genomic_DNA"/>
</dbReference>
<evidence type="ECO:0000259" key="3">
    <source>
        <dbReference type="Pfam" id="PF01979"/>
    </source>
</evidence>
<dbReference type="InterPro" id="IPR006680">
    <property type="entry name" value="Amidohydro-rel"/>
</dbReference>
<dbReference type="InterPro" id="IPR032466">
    <property type="entry name" value="Metal_Hydrolase"/>
</dbReference>
<evidence type="ECO:0000313" key="5">
    <source>
        <dbReference type="Proteomes" id="UP000029665"/>
    </source>
</evidence>
<protein>
    <recommendedName>
        <fullName evidence="3">Amidohydrolase-related domain-containing protein</fullName>
    </recommendedName>
</protein>
<dbReference type="GO" id="GO:0008448">
    <property type="term" value="F:N-acetylglucosamine-6-phosphate deacetylase activity"/>
    <property type="evidence" value="ECO:0007669"/>
    <property type="project" value="TreeGrafter"/>
</dbReference>
<evidence type="ECO:0000256" key="1">
    <source>
        <dbReference type="ARBA" id="ARBA00022801"/>
    </source>
</evidence>
<dbReference type="InterPro" id="IPR011059">
    <property type="entry name" value="Metal-dep_hydrolase_composite"/>
</dbReference>
<evidence type="ECO:0000256" key="2">
    <source>
        <dbReference type="SAM" id="MobiDB-lite"/>
    </source>
</evidence>
<dbReference type="Proteomes" id="UP000029665">
    <property type="component" value="Unassembled WGS sequence"/>
</dbReference>
<dbReference type="SUPFAM" id="SSF51338">
    <property type="entry name" value="Composite domain of metallo-dependent hydrolases"/>
    <property type="match status" value="1"/>
</dbReference>
<dbReference type="GO" id="GO:0006046">
    <property type="term" value="P:N-acetylglucosamine catabolic process"/>
    <property type="evidence" value="ECO:0007669"/>
    <property type="project" value="TreeGrafter"/>
</dbReference>
<dbReference type="HOGENOM" id="CLU_006273_0_0_1"/>
<keyword evidence="5" id="KW-1185">Reference proteome</keyword>
<keyword evidence="1" id="KW-0378">Hydrolase</keyword>
<dbReference type="PANTHER" id="PTHR11113:SF14">
    <property type="entry name" value="N-ACETYLGLUCOSAMINE-6-PHOSPHATE DEACETYLASE"/>
    <property type="match status" value="1"/>
</dbReference>
<gene>
    <name evidence="4" type="ORF">BN946_scf184568.g3</name>
</gene>